<sequence length="74" mass="8367">MSNTDIAGIVAKLTGADLLPFVYAAAIEWCGEKERETFPSDIQYFMHNWWEFPSFKSRVERLAVRAALQEAGDA</sequence>
<dbReference type="RefSeq" id="WP_281044248.1">
    <property type="nucleotide sequence ID" value="NZ_JARYGZ010000001.1"/>
</dbReference>
<dbReference type="Proteomes" id="UP001160625">
    <property type="component" value="Unassembled WGS sequence"/>
</dbReference>
<evidence type="ECO:0000313" key="2">
    <source>
        <dbReference type="Proteomes" id="UP001160625"/>
    </source>
</evidence>
<name>A0ABT6N3M7_9SPHN</name>
<accession>A0ABT6N3M7</accession>
<dbReference type="EMBL" id="JARYGZ010000001">
    <property type="protein sequence ID" value="MDH7638976.1"/>
    <property type="molecule type" value="Genomic_DNA"/>
</dbReference>
<reference evidence="1" key="1">
    <citation type="submission" date="2023-04" db="EMBL/GenBank/DDBJ databases">
        <title>Sphingomonas sp. MAHUQ-71 isolated from rice field.</title>
        <authorList>
            <person name="Huq M.A."/>
        </authorList>
    </citation>
    <scope>NUCLEOTIDE SEQUENCE</scope>
    <source>
        <strain evidence="1">MAHUQ-71</strain>
    </source>
</reference>
<organism evidence="1 2">
    <name type="scientific">Sphingomonas oryzagri</name>
    <dbReference type="NCBI Taxonomy" id="3042314"/>
    <lineage>
        <taxon>Bacteria</taxon>
        <taxon>Pseudomonadati</taxon>
        <taxon>Pseudomonadota</taxon>
        <taxon>Alphaproteobacteria</taxon>
        <taxon>Sphingomonadales</taxon>
        <taxon>Sphingomonadaceae</taxon>
        <taxon>Sphingomonas</taxon>
    </lineage>
</organism>
<proteinExistence type="predicted"/>
<gene>
    <name evidence="1" type="ORF">QGN17_09565</name>
</gene>
<protein>
    <submittedName>
        <fullName evidence="1">Uncharacterized protein</fullName>
    </submittedName>
</protein>
<evidence type="ECO:0000313" key="1">
    <source>
        <dbReference type="EMBL" id="MDH7638976.1"/>
    </source>
</evidence>
<comment type="caution">
    <text evidence="1">The sequence shown here is derived from an EMBL/GenBank/DDBJ whole genome shotgun (WGS) entry which is preliminary data.</text>
</comment>
<keyword evidence="2" id="KW-1185">Reference proteome</keyword>